<dbReference type="AlphaFoldDB" id="A0ABD5EAU0"/>
<dbReference type="Proteomes" id="UP001183607">
    <property type="component" value="Unassembled WGS sequence"/>
</dbReference>
<dbReference type="EMBL" id="JAVRER010000048">
    <property type="protein sequence ID" value="MDT0418554.1"/>
    <property type="molecule type" value="Genomic_DNA"/>
</dbReference>
<evidence type="ECO:0000313" key="3">
    <source>
        <dbReference type="Proteomes" id="UP001183607"/>
    </source>
</evidence>
<proteinExistence type="predicted"/>
<feature type="region of interest" description="Disordered" evidence="1">
    <location>
        <begin position="1"/>
        <end position="65"/>
    </location>
</feature>
<comment type="caution">
    <text evidence="2">The sequence shown here is derived from an EMBL/GenBank/DDBJ whole genome shotgun (WGS) entry which is preliminary data.</text>
</comment>
<reference evidence="3" key="1">
    <citation type="submission" date="2023-07" db="EMBL/GenBank/DDBJ databases">
        <title>30 novel species of actinomycetes from the DSMZ collection.</title>
        <authorList>
            <person name="Nouioui I."/>
        </authorList>
    </citation>
    <scope>NUCLEOTIDE SEQUENCE [LARGE SCALE GENOMIC DNA]</scope>
    <source>
        <strain evidence="3">DSM 41982</strain>
    </source>
</reference>
<accession>A0ABD5EAU0</accession>
<dbReference type="RefSeq" id="WP_093854701.1">
    <property type="nucleotide sequence ID" value="NZ_JAVRER010000048.1"/>
</dbReference>
<sequence>MNDPASGADDPASSMNDPASGADDPASSMNDPAPDTDDAGLLPPTAPLPENHVDDAPRPLGVARVGSGDARVDGLLGRLGDLDELPVAEHQGVYEETHEGLRAVLAALDVAQGPPPPSAR</sequence>
<protein>
    <submittedName>
        <fullName evidence="2">Uncharacterized protein</fullName>
    </submittedName>
</protein>
<evidence type="ECO:0000313" key="2">
    <source>
        <dbReference type="EMBL" id="MDT0418554.1"/>
    </source>
</evidence>
<organism evidence="2 3">
    <name type="scientific">Streptomyces evansiae</name>
    <dbReference type="NCBI Taxonomy" id="3075535"/>
    <lineage>
        <taxon>Bacteria</taxon>
        <taxon>Bacillati</taxon>
        <taxon>Actinomycetota</taxon>
        <taxon>Actinomycetes</taxon>
        <taxon>Kitasatosporales</taxon>
        <taxon>Streptomycetaceae</taxon>
        <taxon>Streptomyces</taxon>
    </lineage>
</organism>
<gene>
    <name evidence="2" type="ORF">RM574_24020</name>
</gene>
<evidence type="ECO:0000256" key="1">
    <source>
        <dbReference type="SAM" id="MobiDB-lite"/>
    </source>
</evidence>
<name>A0ABD5EAU0_9ACTN</name>